<protein>
    <submittedName>
        <fullName evidence="1">Uncharacterized protein</fullName>
    </submittedName>
</protein>
<dbReference type="EMBL" id="CP139487">
    <property type="protein sequence ID" value="WPU64237.1"/>
    <property type="molecule type" value="Genomic_DNA"/>
</dbReference>
<organism evidence="1 2">
    <name type="scientific">Peredibacter starrii</name>
    <dbReference type="NCBI Taxonomy" id="28202"/>
    <lineage>
        <taxon>Bacteria</taxon>
        <taxon>Pseudomonadati</taxon>
        <taxon>Bdellovibrionota</taxon>
        <taxon>Bacteriovoracia</taxon>
        <taxon>Bacteriovoracales</taxon>
        <taxon>Bacteriovoracaceae</taxon>
        <taxon>Peredibacter</taxon>
    </lineage>
</organism>
<sequence>MTSEAAGINWKKSTKIKLGIALVISNVFFFLLFGNNSEVKPESSGVPAGWVEIQLSAELFTPFHSGKKVLLVNRIGRKKLEGVLQTPATEGRMTVLVKETEAHALFQHETWEVLPFLKNLNFASVKKGESHEIRY</sequence>
<evidence type="ECO:0000313" key="1">
    <source>
        <dbReference type="EMBL" id="WPU64237.1"/>
    </source>
</evidence>
<evidence type="ECO:0000313" key="2">
    <source>
        <dbReference type="Proteomes" id="UP001324634"/>
    </source>
</evidence>
<accession>A0AAX4HLN4</accession>
<proteinExistence type="predicted"/>
<name>A0AAX4HLN4_9BACT</name>
<dbReference type="Proteomes" id="UP001324634">
    <property type="component" value="Chromosome"/>
</dbReference>
<dbReference type="AlphaFoldDB" id="A0AAX4HLN4"/>
<gene>
    <name evidence="1" type="ORF">SOO65_16205</name>
</gene>
<dbReference type="RefSeq" id="WP_321392647.1">
    <property type="nucleotide sequence ID" value="NZ_CP139487.1"/>
</dbReference>
<reference evidence="1 2" key="1">
    <citation type="submission" date="2023-11" db="EMBL/GenBank/DDBJ databases">
        <title>Peredibacter starrii A3.12.</title>
        <authorList>
            <person name="Mitchell R.J."/>
        </authorList>
    </citation>
    <scope>NUCLEOTIDE SEQUENCE [LARGE SCALE GENOMIC DNA]</scope>
    <source>
        <strain evidence="1 2">A3.12</strain>
    </source>
</reference>
<keyword evidence="2" id="KW-1185">Reference proteome</keyword>
<dbReference type="KEGG" id="psti:SOO65_16205"/>